<comment type="caution">
    <text evidence="2">The sequence shown here is derived from an EMBL/GenBank/DDBJ whole genome shotgun (WGS) entry which is preliminary data.</text>
</comment>
<evidence type="ECO:0000313" key="3">
    <source>
        <dbReference type="Proteomes" id="UP000285266"/>
    </source>
</evidence>
<evidence type="ECO:0000256" key="1">
    <source>
        <dbReference type="SAM" id="Phobius"/>
    </source>
</evidence>
<proteinExistence type="predicted"/>
<name>A0A423UFI5_9BIFI</name>
<gene>
    <name evidence="2" type="ORF">BMONG18_0005</name>
</gene>
<dbReference type="InterPro" id="IPR036597">
    <property type="entry name" value="Fido-like_dom_sf"/>
</dbReference>
<reference evidence="2 3" key="1">
    <citation type="submission" date="2018-07" db="EMBL/GenBank/DDBJ databases">
        <title>The role of parmesan cheese in vectoring bovine microbiota.</title>
        <authorList>
            <person name="Lugli G.A."/>
            <person name="Milani C."/>
        </authorList>
    </citation>
    <scope>NUCLEOTIDE SEQUENCE [LARGE SCALE GENOMIC DNA]</scope>
    <source>
        <strain evidence="2 3">BMONG18</strain>
    </source>
</reference>
<dbReference type="Proteomes" id="UP000285266">
    <property type="component" value="Unassembled WGS sequence"/>
</dbReference>
<dbReference type="AlphaFoldDB" id="A0A423UFI5"/>
<sequence length="96" mass="10747">MPLRAEGTVSQLQWIHHYLFQDVYEWTGRIRTIDMGKTACFVVLVVYVLVSLYLSSVGRLDLFPERVDALIGSVWGVALGVSCAGMNRSERAEDPS</sequence>
<dbReference type="EMBL" id="QRAJ01000001">
    <property type="protein sequence ID" value="ROT87465.1"/>
    <property type="molecule type" value="Genomic_DNA"/>
</dbReference>
<keyword evidence="1" id="KW-0812">Transmembrane</keyword>
<accession>A0A423UFI5</accession>
<organism evidence="2 3">
    <name type="scientific">Bifidobacterium mongoliense</name>
    <dbReference type="NCBI Taxonomy" id="518643"/>
    <lineage>
        <taxon>Bacteria</taxon>
        <taxon>Bacillati</taxon>
        <taxon>Actinomycetota</taxon>
        <taxon>Actinomycetes</taxon>
        <taxon>Bifidobacteriales</taxon>
        <taxon>Bifidobacteriaceae</taxon>
        <taxon>Bifidobacterium</taxon>
    </lineage>
</organism>
<dbReference type="Gene3D" id="1.10.3290.10">
    <property type="entry name" value="Fido-like domain"/>
    <property type="match status" value="1"/>
</dbReference>
<evidence type="ECO:0000313" key="2">
    <source>
        <dbReference type="EMBL" id="ROT87465.1"/>
    </source>
</evidence>
<keyword evidence="1" id="KW-0472">Membrane</keyword>
<dbReference type="SUPFAM" id="SSF140931">
    <property type="entry name" value="Fic-like"/>
    <property type="match status" value="1"/>
</dbReference>
<protein>
    <submittedName>
        <fullName evidence="2">Toxin Fic</fullName>
    </submittedName>
</protein>
<keyword evidence="1" id="KW-1133">Transmembrane helix</keyword>
<feature type="transmembrane region" description="Helical" evidence="1">
    <location>
        <begin position="39"/>
        <end position="57"/>
    </location>
</feature>